<proteinExistence type="predicted"/>
<dbReference type="Pfam" id="PF04577">
    <property type="entry name" value="Glyco_transf_61"/>
    <property type="match status" value="1"/>
</dbReference>
<evidence type="ECO:0000259" key="2">
    <source>
        <dbReference type="Pfam" id="PF04577"/>
    </source>
</evidence>
<keyword evidence="4" id="KW-1185">Reference proteome</keyword>
<feature type="domain" description="Glycosyltransferase 61 catalytic" evidence="2">
    <location>
        <begin position="334"/>
        <end position="512"/>
    </location>
</feature>
<dbReference type="EMBL" id="BAABKM010000002">
    <property type="protein sequence ID" value="GAA4701318.1"/>
    <property type="molecule type" value="Genomic_DNA"/>
</dbReference>
<protein>
    <recommendedName>
        <fullName evidence="2">Glycosyltransferase 61 catalytic domain-containing protein</fullName>
    </recommendedName>
</protein>
<dbReference type="Proteomes" id="UP001499974">
    <property type="component" value="Unassembled WGS sequence"/>
</dbReference>
<sequence length="569" mass="63362">MTGLVRRAVARVPGARSTARWVRRSQPEVDPAEPAVKPRGPVRVERLIRSLSLPDGAVVAVLGPAEPELLELLRAAVPQARVIETPESGGKRHLAMTAAGPFDVIVDAGPADQRQRRFSATFFQLRPRGRYIVVGGAGELGEEPGPLGELLAAGAATEPAPLRTLNWRRRVPENQLVAISKHVRSKASGGHLLLWHALPDVLVKLHEARFNRYLKLADTPHRVVLKIPAGDPPEPPEGVEGPEPRLRPGHRPITAAELSLRDYRDVVVRTRQIVTDGRVLLPDTFRHNQNGVLRHRQLVDIADDFALPRQRLADDIPHLSGTFLHLDDEFRGHFGHLMTETISRVWSWPEALALDPDTRVILTPTPKRQGLVEYELQFYEACGIPRDRITFVEGPVRVERLISGSPMFCLGDFIHPRIVETWDAVGDRLAAAAPEREWPRRFFVGRRGDKRACVNPDELEGVFAGYGFEVVYPEDYSLGEQVQLFRGAEAIGGYAGSGLFQIAFVPQPTRVITVTSESYMPRNEFLMSAVRRHHIDAVVCRSGGGLHDSFRYDPEREGPFLRGLLDELP</sequence>
<gene>
    <name evidence="3" type="ORF">GCM10023349_17940</name>
</gene>
<dbReference type="InterPro" id="IPR049625">
    <property type="entry name" value="Glyco_transf_61_cat"/>
</dbReference>
<name>A0ABP8X5M9_9ACTN</name>
<evidence type="ECO:0000256" key="1">
    <source>
        <dbReference type="SAM" id="MobiDB-lite"/>
    </source>
</evidence>
<evidence type="ECO:0000313" key="4">
    <source>
        <dbReference type="Proteomes" id="UP001499974"/>
    </source>
</evidence>
<comment type="caution">
    <text evidence="3">The sequence shown here is derived from an EMBL/GenBank/DDBJ whole genome shotgun (WGS) entry which is preliminary data.</text>
</comment>
<feature type="region of interest" description="Disordered" evidence="1">
    <location>
        <begin position="227"/>
        <end position="250"/>
    </location>
</feature>
<evidence type="ECO:0000313" key="3">
    <source>
        <dbReference type="EMBL" id="GAA4701318.1"/>
    </source>
</evidence>
<accession>A0ABP8X5M9</accession>
<dbReference type="RefSeq" id="WP_345520905.1">
    <property type="nucleotide sequence ID" value="NZ_BAABKM010000002.1"/>
</dbReference>
<reference evidence="4" key="1">
    <citation type="journal article" date="2019" name="Int. J. Syst. Evol. Microbiol.">
        <title>The Global Catalogue of Microorganisms (GCM) 10K type strain sequencing project: providing services to taxonomists for standard genome sequencing and annotation.</title>
        <authorList>
            <consortium name="The Broad Institute Genomics Platform"/>
            <consortium name="The Broad Institute Genome Sequencing Center for Infectious Disease"/>
            <person name="Wu L."/>
            <person name="Ma J."/>
        </authorList>
    </citation>
    <scope>NUCLEOTIDE SEQUENCE [LARGE SCALE GENOMIC DNA]</scope>
    <source>
        <strain evidence="4">JCM 18531</strain>
    </source>
</reference>
<organism evidence="3 4">
    <name type="scientific">Nocardioides conyzicola</name>
    <dbReference type="NCBI Taxonomy" id="1651781"/>
    <lineage>
        <taxon>Bacteria</taxon>
        <taxon>Bacillati</taxon>
        <taxon>Actinomycetota</taxon>
        <taxon>Actinomycetes</taxon>
        <taxon>Propionibacteriales</taxon>
        <taxon>Nocardioidaceae</taxon>
        <taxon>Nocardioides</taxon>
    </lineage>
</organism>